<accession>A0A2M8Q9C7</accession>
<organism evidence="1 2">
    <name type="scientific">Candidatus Thermofonsia Clade 3 bacterium</name>
    <dbReference type="NCBI Taxonomy" id="2364212"/>
    <lineage>
        <taxon>Bacteria</taxon>
        <taxon>Bacillati</taxon>
        <taxon>Chloroflexota</taxon>
        <taxon>Candidatus Thermofontia</taxon>
        <taxon>Candidatus Thermofonsia Clade 3</taxon>
    </lineage>
</organism>
<dbReference type="EMBL" id="PGTN01000219">
    <property type="protein sequence ID" value="PJF46418.1"/>
    <property type="molecule type" value="Genomic_DNA"/>
</dbReference>
<reference evidence="1 2" key="1">
    <citation type="submission" date="2017-11" db="EMBL/GenBank/DDBJ databases">
        <title>Evolution of Phototrophy in the Chloroflexi Phylum Driven by Horizontal Gene Transfer.</title>
        <authorList>
            <person name="Ward L.M."/>
            <person name="Hemp J."/>
            <person name="Shih P.M."/>
            <person name="Mcglynn S.E."/>
            <person name="Fischer W."/>
        </authorList>
    </citation>
    <scope>NUCLEOTIDE SEQUENCE [LARGE SCALE GENOMIC DNA]</scope>
    <source>
        <strain evidence="1">JP3_7</strain>
    </source>
</reference>
<proteinExistence type="predicted"/>
<gene>
    <name evidence="1" type="ORF">CUN48_13900</name>
</gene>
<dbReference type="Proteomes" id="UP000230790">
    <property type="component" value="Unassembled WGS sequence"/>
</dbReference>
<name>A0A2M8Q9C7_9CHLR</name>
<protein>
    <submittedName>
        <fullName evidence="1">DUF2191 domain-containing protein</fullName>
    </submittedName>
</protein>
<dbReference type="InterPro" id="IPR019239">
    <property type="entry name" value="VapB_antitoxin"/>
</dbReference>
<dbReference type="Pfam" id="PF09957">
    <property type="entry name" value="VapB_antitoxin"/>
    <property type="match status" value="1"/>
</dbReference>
<dbReference type="AlphaFoldDB" id="A0A2M8Q9C7"/>
<comment type="caution">
    <text evidence="1">The sequence shown here is derived from an EMBL/GenBank/DDBJ whole genome shotgun (WGS) entry which is preliminary data.</text>
</comment>
<evidence type="ECO:0000313" key="1">
    <source>
        <dbReference type="EMBL" id="PJF46418.1"/>
    </source>
</evidence>
<evidence type="ECO:0000313" key="2">
    <source>
        <dbReference type="Proteomes" id="UP000230790"/>
    </source>
</evidence>
<sequence length="71" mass="8299">MRTNIVLDDALLAEAMRLTGARTKKEVVHLALRELVSRHKQQMLRSLKARGLIDERYDVRSVRARMSRDPR</sequence>